<feature type="coiled-coil region" evidence="1">
    <location>
        <begin position="29"/>
        <end position="80"/>
    </location>
</feature>
<keyword evidence="1" id="KW-0175">Coiled coil</keyword>
<evidence type="ECO:0000313" key="3">
    <source>
        <dbReference type="EMBL" id="GIO57946.1"/>
    </source>
</evidence>
<dbReference type="PROSITE" id="PS51257">
    <property type="entry name" value="PROKAR_LIPOPROTEIN"/>
    <property type="match status" value="1"/>
</dbReference>
<proteinExistence type="predicted"/>
<evidence type="ECO:0000313" key="4">
    <source>
        <dbReference type="Proteomes" id="UP000676601"/>
    </source>
</evidence>
<name>A0ABQ4LN48_9BACL</name>
<feature type="signal peptide" evidence="2">
    <location>
        <begin position="1"/>
        <end position="26"/>
    </location>
</feature>
<evidence type="ECO:0000256" key="2">
    <source>
        <dbReference type="SAM" id="SignalP"/>
    </source>
</evidence>
<keyword evidence="2" id="KW-0732">Signal</keyword>
<organism evidence="3 4">
    <name type="scientific">Paenibacillus cineris</name>
    <dbReference type="NCBI Taxonomy" id="237530"/>
    <lineage>
        <taxon>Bacteria</taxon>
        <taxon>Bacillati</taxon>
        <taxon>Bacillota</taxon>
        <taxon>Bacilli</taxon>
        <taxon>Bacillales</taxon>
        <taxon>Paenibacillaceae</taxon>
        <taxon>Paenibacillus</taxon>
    </lineage>
</organism>
<sequence length="215" mass="23897">MKKLYLIPAVALLFSALLGGCSSGQADELAATKTELEKLKGEVTNLNSQVKESKDKATSLEEENKKLSEQLSLYREQTNKQGAANTVSDAISDPVEQEYASNFIDIVDLKAKWYTDSLYGNKVAGYTYGLKNKGTKDVEYLTVTLYFLDKDGNTISEESLTPINPAGIFDNKPLKAHYSWKMDSGTYYQAKDVSKDWKEGSVKAEITELRFKSAD</sequence>
<dbReference type="RefSeq" id="WP_212985966.1">
    <property type="nucleotide sequence ID" value="NZ_BORU01000005.1"/>
</dbReference>
<dbReference type="Proteomes" id="UP000676601">
    <property type="component" value="Unassembled WGS sequence"/>
</dbReference>
<evidence type="ECO:0008006" key="5">
    <source>
        <dbReference type="Google" id="ProtNLM"/>
    </source>
</evidence>
<reference evidence="3 4" key="1">
    <citation type="submission" date="2021-03" db="EMBL/GenBank/DDBJ databases">
        <title>Antimicrobial resistance genes in bacteria isolated from Japanese honey, and their potential for conferring macrolide and lincosamide resistance in the American foulbrood pathogen Paenibacillus larvae.</title>
        <authorList>
            <person name="Okamoto M."/>
            <person name="Kumagai M."/>
            <person name="Kanamori H."/>
            <person name="Takamatsu D."/>
        </authorList>
    </citation>
    <scope>NUCLEOTIDE SEQUENCE [LARGE SCALE GENOMIC DNA]</scope>
    <source>
        <strain evidence="3 4">J21TS7</strain>
    </source>
</reference>
<protein>
    <recommendedName>
        <fullName evidence="5">Lipoprotein</fullName>
    </recommendedName>
</protein>
<keyword evidence="4" id="KW-1185">Reference proteome</keyword>
<comment type="caution">
    <text evidence="3">The sequence shown here is derived from an EMBL/GenBank/DDBJ whole genome shotgun (WGS) entry which is preliminary data.</text>
</comment>
<dbReference type="EMBL" id="BORU01000005">
    <property type="protein sequence ID" value="GIO57946.1"/>
    <property type="molecule type" value="Genomic_DNA"/>
</dbReference>
<accession>A0ABQ4LN48</accession>
<feature type="chain" id="PRO_5045040604" description="Lipoprotein" evidence="2">
    <location>
        <begin position="27"/>
        <end position="215"/>
    </location>
</feature>
<gene>
    <name evidence="3" type="ORF">J21TS7_62640</name>
</gene>
<evidence type="ECO:0000256" key="1">
    <source>
        <dbReference type="SAM" id="Coils"/>
    </source>
</evidence>